<accession>I0L564</accession>
<feature type="transmembrane region" description="Helical" evidence="1">
    <location>
        <begin position="48"/>
        <end position="65"/>
    </location>
</feature>
<sequence length="246" mass="26601">MGDLDRRAEGLEAELRDLSAWLETPDPPDVTAGVRARLVRGVRRRRRWRSYAAAALVALLVAVLPPTRAAIADALGEVLRFAGVSIATSPTPSLPAGEPSPLPSQRTVGLDEARRAVRFPIRMPSALGPPERATVAAPDGTGTHRVATLLYDGGALRLDAFDGRLDLTFHKQTSRPGAEWTEVNGSFAIWVDGPHVVSYVDRSGQVRKETARLAASTLIWEQSDVTYRLEGSLTRAEALKIARSLP</sequence>
<evidence type="ECO:0008006" key="4">
    <source>
        <dbReference type="Google" id="ProtNLM"/>
    </source>
</evidence>
<keyword evidence="3" id="KW-1185">Reference proteome</keyword>
<protein>
    <recommendedName>
        <fullName evidence="4">DUF4367 domain-containing protein</fullName>
    </recommendedName>
</protein>
<evidence type="ECO:0000313" key="2">
    <source>
        <dbReference type="EMBL" id="CCH18961.1"/>
    </source>
</evidence>
<comment type="caution">
    <text evidence="2">The sequence shown here is derived from an EMBL/GenBank/DDBJ whole genome shotgun (WGS) entry which is preliminary data.</text>
</comment>
<evidence type="ECO:0000256" key="1">
    <source>
        <dbReference type="SAM" id="Phobius"/>
    </source>
</evidence>
<evidence type="ECO:0000313" key="3">
    <source>
        <dbReference type="Proteomes" id="UP000003448"/>
    </source>
</evidence>
<dbReference type="eggNOG" id="ENOG5032X2Z">
    <property type="taxonomic scope" value="Bacteria"/>
</dbReference>
<dbReference type="RefSeq" id="WP_007460730.1">
    <property type="nucleotide sequence ID" value="NZ_HF570108.1"/>
</dbReference>
<dbReference type="OrthoDB" id="4328209at2"/>
<keyword evidence="1" id="KW-1133">Transmembrane helix</keyword>
<reference evidence="3" key="1">
    <citation type="journal article" date="2012" name="J. Bacteriol.">
        <title>Genome Sequence of Micromonospora lupini Lupac 08, Isolated from Root Nodules of Lupinus angustifolius.</title>
        <authorList>
            <person name="Alonso-Vega P."/>
            <person name="Normand P."/>
            <person name="Bacigalupe R."/>
            <person name="Pujic P."/>
            <person name="Lajus A."/>
            <person name="Vallenet D."/>
            <person name="Carro L."/>
            <person name="Coll P."/>
            <person name="Trujillo M.E."/>
        </authorList>
    </citation>
    <scope>NUCLEOTIDE SEQUENCE [LARGE SCALE GENOMIC DNA]</scope>
    <source>
        <strain evidence="3">Lupac 08</strain>
    </source>
</reference>
<proteinExistence type="predicted"/>
<keyword evidence="1" id="KW-0812">Transmembrane</keyword>
<keyword evidence="1" id="KW-0472">Membrane</keyword>
<gene>
    <name evidence="2" type="ORF">MILUP08_43876</name>
</gene>
<dbReference type="EMBL" id="CAIE01000031">
    <property type="protein sequence ID" value="CCH18961.1"/>
    <property type="molecule type" value="Genomic_DNA"/>
</dbReference>
<dbReference type="Proteomes" id="UP000003448">
    <property type="component" value="Unassembled WGS sequence"/>
</dbReference>
<dbReference type="AlphaFoldDB" id="I0L564"/>
<name>I0L564_9ACTN</name>
<dbReference type="STRING" id="1150864.MILUP08_43876"/>
<organism evidence="2 3">
    <name type="scientific">Micromonospora lupini str. Lupac 08</name>
    <dbReference type="NCBI Taxonomy" id="1150864"/>
    <lineage>
        <taxon>Bacteria</taxon>
        <taxon>Bacillati</taxon>
        <taxon>Actinomycetota</taxon>
        <taxon>Actinomycetes</taxon>
        <taxon>Micromonosporales</taxon>
        <taxon>Micromonosporaceae</taxon>
        <taxon>Micromonospora</taxon>
    </lineage>
</organism>